<sequence length="27" mass="2961">MTQEGVIKFQLDWQAGPVIACALRATL</sequence>
<accession>A0A8X8KB39</accession>
<feature type="non-terminal residue" evidence="1">
    <location>
        <position position="27"/>
    </location>
</feature>
<organism evidence="1 2">
    <name type="scientific">Acidithiobacillus ferridurans</name>
    <dbReference type="NCBI Taxonomy" id="1232575"/>
    <lineage>
        <taxon>Bacteria</taxon>
        <taxon>Pseudomonadati</taxon>
        <taxon>Pseudomonadota</taxon>
        <taxon>Acidithiobacillia</taxon>
        <taxon>Acidithiobacillales</taxon>
        <taxon>Acidithiobacillaceae</taxon>
        <taxon>Acidithiobacillus</taxon>
    </lineage>
</organism>
<proteinExistence type="predicted"/>
<protein>
    <submittedName>
        <fullName evidence="1">Class II aldolase/adducin family protein</fullName>
    </submittedName>
</protein>
<evidence type="ECO:0000313" key="2">
    <source>
        <dbReference type="Proteomes" id="UP000887300"/>
    </source>
</evidence>
<dbReference type="Proteomes" id="UP000887300">
    <property type="component" value="Unassembled WGS sequence"/>
</dbReference>
<dbReference type="AlphaFoldDB" id="A0A8X8KB39"/>
<gene>
    <name evidence="1" type="ORF">HF568_09580</name>
</gene>
<dbReference type="EMBL" id="JABBHS010000281">
    <property type="protein sequence ID" value="MBU2723442.1"/>
    <property type="molecule type" value="Genomic_DNA"/>
</dbReference>
<name>A0A8X8KB39_ACIFI</name>
<evidence type="ECO:0000313" key="1">
    <source>
        <dbReference type="EMBL" id="MBU2723442.1"/>
    </source>
</evidence>
<reference evidence="1" key="1">
    <citation type="journal article" date="2021" name="ISME J.">
        <title>Genomic evolution of the class Acidithiobacillia: deep-branching Proteobacteria living in extreme acidic conditions.</title>
        <authorList>
            <person name="Moya-Beltran A."/>
            <person name="Beard S."/>
            <person name="Rojas-Villalobos C."/>
            <person name="Issotta F."/>
            <person name="Gallardo Y."/>
            <person name="Ulloa R."/>
            <person name="Giaveno A."/>
            <person name="Degli Esposti M."/>
            <person name="Johnson D.B."/>
            <person name="Quatrini R."/>
        </authorList>
    </citation>
    <scope>NUCLEOTIDE SEQUENCE</scope>
    <source>
        <strain evidence="1">DSM 583</strain>
    </source>
</reference>
<comment type="caution">
    <text evidence="1">The sequence shown here is derived from an EMBL/GenBank/DDBJ whole genome shotgun (WGS) entry which is preliminary data.</text>
</comment>